<keyword evidence="3" id="KW-1185">Reference proteome</keyword>
<dbReference type="Pfam" id="PF00188">
    <property type="entry name" value="CAP"/>
    <property type="match status" value="1"/>
</dbReference>
<dbReference type="FunFam" id="3.40.33.10:FF:000004">
    <property type="entry name" value="CAP, cysteine-rich secretory protein, antigen 5"/>
    <property type="match status" value="1"/>
</dbReference>
<evidence type="ECO:0000313" key="3">
    <source>
        <dbReference type="Proteomes" id="UP001359559"/>
    </source>
</evidence>
<dbReference type="Gene3D" id="3.40.33.10">
    <property type="entry name" value="CAP"/>
    <property type="match status" value="1"/>
</dbReference>
<gene>
    <name evidence="2" type="ORF">RJT34_04271</name>
</gene>
<dbReference type="GO" id="GO:0005576">
    <property type="term" value="C:extracellular region"/>
    <property type="evidence" value="ECO:0007669"/>
    <property type="project" value="InterPro"/>
</dbReference>
<dbReference type="InterPro" id="IPR035940">
    <property type="entry name" value="CAP_sf"/>
</dbReference>
<name>A0AAN9Q396_CLITE</name>
<dbReference type="PRINTS" id="PR00837">
    <property type="entry name" value="V5TPXLIKE"/>
</dbReference>
<dbReference type="PANTHER" id="PTHR10334">
    <property type="entry name" value="CYSTEINE-RICH SECRETORY PROTEIN-RELATED"/>
    <property type="match status" value="1"/>
</dbReference>
<evidence type="ECO:0000259" key="1">
    <source>
        <dbReference type="SMART" id="SM00198"/>
    </source>
</evidence>
<dbReference type="AlphaFoldDB" id="A0AAN9Q396"/>
<accession>A0AAN9Q396</accession>
<dbReference type="SMART" id="SM00198">
    <property type="entry name" value="SCP"/>
    <property type="match status" value="1"/>
</dbReference>
<dbReference type="InterPro" id="IPR001283">
    <property type="entry name" value="CRISP-related"/>
</dbReference>
<dbReference type="SUPFAM" id="SSF55797">
    <property type="entry name" value="PR-1-like"/>
    <property type="match status" value="1"/>
</dbReference>
<dbReference type="PROSITE" id="PS01010">
    <property type="entry name" value="CRISP_2"/>
    <property type="match status" value="1"/>
</dbReference>
<sequence>MCYITLAQNSPDDYLNAHNEARAEVGVGPLKWNNTLAAYALKYANLVVKNNCDNFEHSGGPYGECLALGEKLSGTHAINLWLAEKPNYDPNSNKCVNGECLHYTQVVWRNSLDLGCARVKCPHDRVFFICNYSPIGNIEGSAMATLVLDGWRSSTIQWMEKLTVLVGGLWWLSQGMVVSVFASS</sequence>
<feature type="domain" description="SCP" evidence="1">
    <location>
        <begin position="9"/>
        <end position="140"/>
    </location>
</feature>
<dbReference type="Proteomes" id="UP001359559">
    <property type="component" value="Unassembled WGS sequence"/>
</dbReference>
<protein>
    <recommendedName>
        <fullName evidence="1">SCP domain-containing protein</fullName>
    </recommendedName>
</protein>
<dbReference type="CDD" id="cd05381">
    <property type="entry name" value="CAP_PR-1"/>
    <property type="match status" value="1"/>
</dbReference>
<evidence type="ECO:0000313" key="2">
    <source>
        <dbReference type="EMBL" id="KAK7319549.1"/>
    </source>
</evidence>
<dbReference type="EMBL" id="JAYKXN010000001">
    <property type="protein sequence ID" value="KAK7319549.1"/>
    <property type="molecule type" value="Genomic_DNA"/>
</dbReference>
<proteinExistence type="predicted"/>
<dbReference type="InterPro" id="IPR018244">
    <property type="entry name" value="Allrgn_V5/Tpx1_CS"/>
</dbReference>
<reference evidence="2 3" key="1">
    <citation type="submission" date="2024-01" db="EMBL/GenBank/DDBJ databases">
        <title>The genomes of 5 underutilized Papilionoideae crops provide insights into root nodulation and disease resistance.</title>
        <authorList>
            <person name="Yuan L."/>
        </authorList>
    </citation>
    <scope>NUCLEOTIDE SEQUENCE [LARGE SCALE GENOMIC DNA]</scope>
    <source>
        <strain evidence="2">LY-2023</strain>
        <tissue evidence="2">Leaf</tissue>
    </source>
</reference>
<dbReference type="InterPro" id="IPR014044">
    <property type="entry name" value="CAP_dom"/>
</dbReference>
<organism evidence="2 3">
    <name type="scientific">Clitoria ternatea</name>
    <name type="common">Butterfly pea</name>
    <dbReference type="NCBI Taxonomy" id="43366"/>
    <lineage>
        <taxon>Eukaryota</taxon>
        <taxon>Viridiplantae</taxon>
        <taxon>Streptophyta</taxon>
        <taxon>Embryophyta</taxon>
        <taxon>Tracheophyta</taxon>
        <taxon>Spermatophyta</taxon>
        <taxon>Magnoliopsida</taxon>
        <taxon>eudicotyledons</taxon>
        <taxon>Gunneridae</taxon>
        <taxon>Pentapetalae</taxon>
        <taxon>rosids</taxon>
        <taxon>fabids</taxon>
        <taxon>Fabales</taxon>
        <taxon>Fabaceae</taxon>
        <taxon>Papilionoideae</taxon>
        <taxon>50 kb inversion clade</taxon>
        <taxon>NPAAA clade</taxon>
        <taxon>indigoferoid/millettioid clade</taxon>
        <taxon>Phaseoleae</taxon>
        <taxon>Clitoria</taxon>
    </lineage>
</organism>
<comment type="caution">
    <text evidence="2">The sequence shown here is derived from an EMBL/GenBank/DDBJ whole genome shotgun (WGS) entry which is preliminary data.</text>
</comment>